<dbReference type="AlphaFoldDB" id="A0A368YPI0"/>
<evidence type="ECO:0000313" key="2">
    <source>
        <dbReference type="EMBL" id="RCW82115.1"/>
    </source>
</evidence>
<protein>
    <submittedName>
        <fullName evidence="2">Uncharacterized protein</fullName>
    </submittedName>
</protein>
<dbReference type="Proteomes" id="UP000253345">
    <property type="component" value="Unassembled WGS sequence"/>
</dbReference>
<dbReference type="RefSeq" id="WP_114349780.1">
    <property type="nucleotide sequence ID" value="NZ_QPJL01000013.1"/>
</dbReference>
<dbReference type="OrthoDB" id="7859688at2"/>
<proteinExistence type="predicted"/>
<name>A0A368YPI0_9RHOB</name>
<evidence type="ECO:0000256" key="1">
    <source>
        <dbReference type="SAM" id="SignalP"/>
    </source>
</evidence>
<organism evidence="2 3">
    <name type="scientific">Paracoccus lutimaris</name>
    <dbReference type="NCBI Taxonomy" id="1490030"/>
    <lineage>
        <taxon>Bacteria</taxon>
        <taxon>Pseudomonadati</taxon>
        <taxon>Pseudomonadota</taxon>
        <taxon>Alphaproteobacteria</taxon>
        <taxon>Rhodobacterales</taxon>
        <taxon>Paracoccaceae</taxon>
        <taxon>Paracoccus</taxon>
    </lineage>
</organism>
<reference evidence="2 3" key="1">
    <citation type="submission" date="2018-07" db="EMBL/GenBank/DDBJ databases">
        <title>Genomic Encyclopedia of Type Strains, Phase III (KMG-III): the genomes of soil and plant-associated and newly described type strains.</title>
        <authorList>
            <person name="Whitman W."/>
        </authorList>
    </citation>
    <scope>NUCLEOTIDE SEQUENCE [LARGE SCALE GENOMIC DNA]</scope>
    <source>
        <strain evidence="2 3">CECT 8525</strain>
    </source>
</reference>
<accession>A0A368YPI0</accession>
<evidence type="ECO:0000313" key="3">
    <source>
        <dbReference type="Proteomes" id="UP000253345"/>
    </source>
</evidence>
<keyword evidence="1" id="KW-0732">Signal</keyword>
<keyword evidence="3" id="KW-1185">Reference proteome</keyword>
<sequence length="130" mass="13253">MKTLSAAAATTLATALFAATLPASAGMGAETTIRLAAPLAGATLNSDQADMSVYYTQGKDKTLEVVATYVSDSAPQPLQMFMALSDGDKVQFGLPGHPETLYRFARNGNVVTVTSQATGLAVATPDPAGA</sequence>
<feature type="chain" id="PRO_5016984257" evidence="1">
    <location>
        <begin position="26"/>
        <end position="130"/>
    </location>
</feature>
<gene>
    <name evidence="2" type="ORF">DFP89_11375</name>
</gene>
<dbReference type="EMBL" id="QPJL01000013">
    <property type="protein sequence ID" value="RCW82115.1"/>
    <property type="molecule type" value="Genomic_DNA"/>
</dbReference>
<feature type="signal peptide" evidence="1">
    <location>
        <begin position="1"/>
        <end position="25"/>
    </location>
</feature>
<comment type="caution">
    <text evidence="2">The sequence shown here is derived from an EMBL/GenBank/DDBJ whole genome shotgun (WGS) entry which is preliminary data.</text>
</comment>